<accession>A0A6N2ZKS5</accession>
<keyword evidence="1" id="KW-0812">Transmembrane</keyword>
<feature type="transmembrane region" description="Helical" evidence="1">
    <location>
        <begin position="28"/>
        <end position="45"/>
    </location>
</feature>
<reference evidence="2" key="1">
    <citation type="submission" date="2019-11" db="EMBL/GenBank/DDBJ databases">
        <authorList>
            <person name="Feng L."/>
        </authorList>
    </citation>
    <scope>NUCLEOTIDE SEQUENCE</scope>
    <source>
        <strain evidence="2">VrattiLFYP33</strain>
    </source>
</reference>
<gene>
    <name evidence="2" type="ORF">VRLFYP33_00500</name>
</gene>
<dbReference type="AlphaFoldDB" id="A0A6N2ZKS5"/>
<protein>
    <submittedName>
        <fullName evidence="2">Uncharacterized protein</fullName>
    </submittedName>
</protein>
<name>A0A6N2ZKS5_9FIRM</name>
<proteinExistence type="predicted"/>
<keyword evidence="1" id="KW-1133">Transmembrane helix</keyword>
<dbReference type="RefSeq" id="WP_021840151.1">
    <property type="nucleotide sequence ID" value="NZ_CACRUX010000013.1"/>
</dbReference>
<organism evidence="2">
    <name type="scientific">Veillonella ratti</name>
    <dbReference type="NCBI Taxonomy" id="103892"/>
    <lineage>
        <taxon>Bacteria</taxon>
        <taxon>Bacillati</taxon>
        <taxon>Bacillota</taxon>
        <taxon>Negativicutes</taxon>
        <taxon>Veillonellales</taxon>
        <taxon>Veillonellaceae</taxon>
        <taxon>Veillonella</taxon>
    </lineage>
</organism>
<sequence length="55" mass="6431">MKSLIMLLLAGLFMYISFKMMVFAFKVGFMVVSILLLCGFVYYLYRSITSKRSEE</sequence>
<evidence type="ECO:0000256" key="1">
    <source>
        <dbReference type="SAM" id="Phobius"/>
    </source>
</evidence>
<dbReference type="EMBL" id="CACRUX010000013">
    <property type="protein sequence ID" value="VYT77572.1"/>
    <property type="molecule type" value="Genomic_DNA"/>
</dbReference>
<evidence type="ECO:0000313" key="2">
    <source>
        <dbReference type="EMBL" id="VYT77572.1"/>
    </source>
</evidence>
<keyword evidence="1" id="KW-0472">Membrane</keyword>